<dbReference type="InterPro" id="IPR001647">
    <property type="entry name" value="HTH_TetR"/>
</dbReference>
<reference evidence="6 7" key="1">
    <citation type="submission" date="2018-10" db="EMBL/GenBank/DDBJ databases">
        <title>Genomic Encyclopedia of Archaeal and Bacterial Type Strains, Phase II (KMG-II): from individual species to whole genera.</title>
        <authorList>
            <person name="Goeker M."/>
        </authorList>
    </citation>
    <scope>NUCLEOTIDE SEQUENCE [LARGE SCALE GENOMIC DNA]</scope>
    <source>
        <strain evidence="6 7">DSM 14954</strain>
    </source>
</reference>
<evidence type="ECO:0000313" key="6">
    <source>
        <dbReference type="EMBL" id="RKQ92667.1"/>
    </source>
</evidence>
<protein>
    <submittedName>
        <fullName evidence="6">TetR family transcriptional regulator</fullName>
    </submittedName>
</protein>
<evidence type="ECO:0000256" key="4">
    <source>
        <dbReference type="PROSITE-ProRule" id="PRU00335"/>
    </source>
</evidence>
<dbReference type="SUPFAM" id="SSF46689">
    <property type="entry name" value="Homeodomain-like"/>
    <property type="match status" value="1"/>
</dbReference>
<dbReference type="PRINTS" id="PR00455">
    <property type="entry name" value="HTHTETR"/>
</dbReference>
<keyword evidence="2 4" id="KW-0238">DNA-binding</keyword>
<evidence type="ECO:0000256" key="1">
    <source>
        <dbReference type="ARBA" id="ARBA00023015"/>
    </source>
</evidence>
<comment type="caution">
    <text evidence="6">The sequence shown here is derived from an EMBL/GenBank/DDBJ whole genome shotgun (WGS) entry which is preliminary data.</text>
</comment>
<dbReference type="SUPFAM" id="SSF48498">
    <property type="entry name" value="Tetracyclin repressor-like, C-terminal domain"/>
    <property type="match status" value="1"/>
</dbReference>
<dbReference type="GO" id="GO:0003677">
    <property type="term" value="F:DNA binding"/>
    <property type="evidence" value="ECO:0007669"/>
    <property type="project" value="UniProtKB-UniRule"/>
</dbReference>
<keyword evidence="3" id="KW-0804">Transcription</keyword>
<feature type="DNA-binding region" description="H-T-H motif" evidence="4">
    <location>
        <begin position="27"/>
        <end position="46"/>
    </location>
</feature>
<dbReference type="InterPro" id="IPR036271">
    <property type="entry name" value="Tet_transcr_reg_TetR-rel_C_sf"/>
</dbReference>
<dbReference type="RefSeq" id="WP_121250354.1">
    <property type="nucleotide sequence ID" value="NZ_RBIL01000001.1"/>
</dbReference>
<gene>
    <name evidence="6" type="ORF">C8N24_2519</name>
</gene>
<sequence length="185" mass="20134">MDRPAPRDRLLEAADELFYEEGICSVGVDRILKRADVARASLYTTYGSKDELVRAYLQRRSDAWQAYVAEVLPERWSAPAERIVGIFALLTEWFMAPGYNGCPFINASAETSSQAAVEEVRDRHRAWVRSLFEGLGREAGVRDPGALSEQLVLLYDGSMVGAQLDRSPAPGAAAQAAAAALLSAG</sequence>
<evidence type="ECO:0000256" key="2">
    <source>
        <dbReference type="ARBA" id="ARBA00023125"/>
    </source>
</evidence>
<accession>A0A660LC84</accession>
<proteinExistence type="predicted"/>
<dbReference type="OrthoDB" id="4214267at2"/>
<evidence type="ECO:0000256" key="3">
    <source>
        <dbReference type="ARBA" id="ARBA00023163"/>
    </source>
</evidence>
<dbReference type="Proteomes" id="UP000278962">
    <property type="component" value="Unassembled WGS sequence"/>
</dbReference>
<evidence type="ECO:0000313" key="7">
    <source>
        <dbReference type="Proteomes" id="UP000278962"/>
    </source>
</evidence>
<dbReference type="EMBL" id="RBIL01000001">
    <property type="protein sequence ID" value="RKQ92667.1"/>
    <property type="molecule type" value="Genomic_DNA"/>
</dbReference>
<dbReference type="PANTHER" id="PTHR47506">
    <property type="entry name" value="TRANSCRIPTIONAL REGULATORY PROTEIN"/>
    <property type="match status" value="1"/>
</dbReference>
<keyword evidence="1" id="KW-0805">Transcription regulation</keyword>
<dbReference type="Gene3D" id="1.10.357.10">
    <property type="entry name" value="Tetracycline Repressor, domain 2"/>
    <property type="match status" value="1"/>
</dbReference>
<evidence type="ECO:0000259" key="5">
    <source>
        <dbReference type="PROSITE" id="PS50977"/>
    </source>
</evidence>
<feature type="domain" description="HTH tetR-type" evidence="5">
    <location>
        <begin position="4"/>
        <end position="64"/>
    </location>
</feature>
<dbReference type="InterPro" id="IPR009057">
    <property type="entry name" value="Homeodomain-like_sf"/>
</dbReference>
<dbReference type="PANTHER" id="PTHR47506:SF1">
    <property type="entry name" value="HTH-TYPE TRANSCRIPTIONAL REGULATOR YJDC"/>
    <property type="match status" value="1"/>
</dbReference>
<dbReference type="Pfam" id="PF00440">
    <property type="entry name" value="TetR_N"/>
    <property type="match status" value="1"/>
</dbReference>
<organism evidence="6 7">
    <name type="scientific">Solirubrobacter pauli</name>
    <dbReference type="NCBI Taxonomy" id="166793"/>
    <lineage>
        <taxon>Bacteria</taxon>
        <taxon>Bacillati</taxon>
        <taxon>Actinomycetota</taxon>
        <taxon>Thermoleophilia</taxon>
        <taxon>Solirubrobacterales</taxon>
        <taxon>Solirubrobacteraceae</taxon>
        <taxon>Solirubrobacter</taxon>
    </lineage>
</organism>
<name>A0A660LC84_9ACTN</name>
<dbReference type="AlphaFoldDB" id="A0A660LC84"/>
<keyword evidence="7" id="KW-1185">Reference proteome</keyword>
<dbReference type="PROSITE" id="PS50977">
    <property type="entry name" value="HTH_TETR_2"/>
    <property type="match status" value="1"/>
</dbReference>